<comment type="subcellular location">
    <subcellularLocation>
        <location evidence="1">Membrane</location>
        <topology evidence="1">Multi-pass membrane protein</topology>
    </subcellularLocation>
</comment>
<comment type="similarity">
    <text evidence="2">Belongs to the EamA transporter family.</text>
</comment>
<accession>A0A1W2AZP7</accession>
<dbReference type="RefSeq" id="WP_159447476.1">
    <property type="nucleotide sequence ID" value="NZ_FWXS01000005.1"/>
</dbReference>
<dbReference type="InterPro" id="IPR037185">
    <property type="entry name" value="EmrE-like"/>
</dbReference>
<dbReference type="EMBL" id="FWXS01000005">
    <property type="protein sequence ID" value="SMC66074.1"/>
    <property type="molecule type" value="Genomic_DNA"/>
</dbReference>
<dbReference type="InterPro" id="IPR050638">
    <property type="entry name" value="AA-Vitamin_Transporters"/>
</dbReference>
<dbReference type="AlphaFoldDB" id="A0A1W2AZP7"/>
<feature type="transmembrane region" description="Helical" evidence="6">
    <location>
        <begin position="96"/>
        <end position="114"/>
    </location>
</feature>
<feature type="transmembrane region" description="Helical" evidence="6">
    <location>
        <begin position="286"/>
        <end position="304"/>
    </location>
</feature>
<dbReference type="OrthoDB" id="9812547at2"/>
<dbReference type="Proteomes" id="UP000192393">
    <property type="component" value="Unassembled WGS sequence"/>
</dbReference>
<feature type="transmembrane region" description="Helical" evidence="6">
    <location>
        <begin position="262"/>
        <end position="280"/>
    </location>
</feature>
<proteinExistence type="inferred from homology"/>
<keyword evidence="3 6" id="KW-0812">Transmembrane</keyword>
<feature type="domain" description="EamA" evidence="7">
    <location>
        <begin position="19"/>
        <end position="142"/>
    </location>
</feature>
<evidence type="ECO:0000256" key="4">
    <source>
        <dbReference type="ARBA" id="ARBA00022989"/>
    </source>
</evidence>
<evidence type="ECO:0000256" key="1">
    <source>
        <dbReference type="ARBA" id="ARBA00004141"/>
    </source>
</evidence>
<evidence type="ECO:0000313" key="8">
    <source>
        <dbReference type="EMBL" id="SMC66074.1"/>
    </source>
</evidence>
<evidence type="ECO:0000256" key="3">
    <source>
        <dbReference type="ARBA" id="ARBA00022692"/>
    </source>
</evidence>
<name>A0A1W2AZP7_9FLAO</name>
<feature type="transmembrane region" description="Helical" evidence="6">
    <location>
        <begin position="190"/>
        <end position="210"/>
    </location>
</feature>
<protein>
    <submittedName>
        <fullName evidence="8">Permease of the drug/metabolite transporter (DMT) superfamily</fullName>
    </submittedName>
</protein>
<feature type="domain" description="EamA" evidence="7">
    <location>
        <begin position="163"/>
        <end position="299"/>
    </location>
</feature>
<dbReference type="Pfam" id="PF00892">
    <property type="entry name" value="EamA"/>
    <property type="match status" value="2"/>
</dbReference>
<feature type="transmembrane region" description="Helical" evidence="6">
    <location>
        <begin position="12"/>
        <end position="32"/>
    </location>
</feature>
<feature type="transmembrane region" description="Helical" evidence="6">
    <location>
        <begin position="38"/>
        <end position="58"/>
    </location>
</feature>
<feature type="transmembrane region" description="Helical" evidence="6">
    <location>
        <begin position="230"/>
        <end position="250"/>
    </location>
</feature>
<evidence type="ECO:0000259" key="7">
    <source>
        <dbReference type="Pfam" id="PF00892"/>
    </source>
</evidence>
<evidence type="ECO:0000256" key="6">
    <source>
        <dbReference type="SAM" id="Phobius"/>
    </source>
</evidence>
<feature type="transmembrane region" description="Helical" evidence="6">
    <location>
        <begin position="126"/>
        <end position="146"/>
    </location>
</feature>
<dbReference type="SUPFAM" id="SSF103481">
    <property type="entry name" value="Multidrug resistance efflux transporter EmrE"/>
    <property type="match status" value="2"/>
</dbReference>
<evidence type="ECO:0000256" key="5">
    <source>
        <dbReference type="ARBA" id="ARBA00023136"/>
    </source>
</evidence>
<dbReference type="GO" id="GO:0016020">
    <property type="term" value="C:membrane"/>
    <property type="evidence" value="ECO:0007669"/>
    <property type="project" value="UniProtKB-SubCell"/>
</dbReference>
<gene>
    <name evidence="8" type="ORF">SAMN06296427_105169</name>
</gene>
<dbReference type="PANTHER" id="PTHR32322:SF2">
    <property type="entry name" value="EAMA DOMAIN-CONTAINING PROTEIN"/>
    <property type="match status" value="1"/>
</dbReference>
<dbReference type="PANTHER" id="PTHR32322">
    <property type="entry name" value="INNER MEMBRANE TRANSPORTER"/>
    <property type="match status" value="1"/>
</dbReference>
<keyword evidence="5 6" id="KW-0472">Membrane</keyword>
<keyword evidence="4 6" id="KW-1133">Transmembrane helix</keyword>
<evidence type="ECO:0000256" key="2">
    <source>
        <dbReference type="ARBA" id="ARBA00007362"/>
    </source>
</evidence>
<evidence type="ECO:0000313" key="9">
    <source>
        <dbReference type="Proteomes" id="UP000192393"/>
    </source>
</evidence>
<dbReference type="STRING" id="1434700.SAMN06296427_105169"/>
<sequence length="335" mass="37186">MKNNKNKWLVPVAFANIYIIWGITFLAISYGLNGFPPFILSGFRFFLAGALILGYLIIKGEKIGSFINWKKNAITGILVLTGGTGLVAWGEQYVTASEAAIAIATGPFWFIAIDRKNWKKYFSDKFIPIGLLMGFAGLILFLSGSINSQTAHGTESSLRWIAFLVLGLSSISWVLGSLYSKNNPANQSTFMNIAQQLIVAGIASFIIALFKSEWNSFSIQTIPVSAWLSLLFLIVFGSVIAYISYIWLLSIKPAPLVSTHTYINPIVAVIAGSIIAHQVINQTQFYGLFIILTGVLFTNVSKYIKISKRSKVRIRQSIRIYARGKLFQLNKKQFN</sequence>
<organism evidence="8 9">
    <name type="scientific">Moheibacter sediminis</name>
    <dbReference type="NCBI Taxonomy" id="1434700"/>
    <lineage>
        <taxon>Bacteria</taxon>
        <taxon>Pseudomonadati</taxon>
        <taxon>Bacteroidota</taxon>
        <taxon>Flavobacteriia</taxon>
        <taxon>Flavobacteriales</taxon>
        <taxon>Weeksellaceae</taxon>
        <taxon>Moheibacter</taxon>
    </lineage>
</organism>
<reference evidence="8 9" key="1">
    <citation type="submission" date="2017-04" db="EMBL/GenBank/DDBJ databases">
        <authorList>
            <person name="Afonso C.L."/>
            <person name="Miller P.J."/>
            <person name="Scott M.A."/>
            <person name="Spackman E."/>
            <person name="Goraichik I."/>
            <person name="Dimitrov K.M."/>
            <person name="Suarez D.L."/>
            <person name="Swayne D.E."/>
        </authorList>
    </citation>
    <scope>NUCLEOTIDE SEQUENCE [LARGE SCALE GENOMIC DNA]</scope>
    <source>
        <strain evidence="8 9">CGMCC 1.12708</strain>
    </source>
</reference>
<keyword evidence="9" id="KW-1185">Reference proteome</keyword>
<feature type="transmembrane region" description="Helical" evidence="6">
    <location>
        <begin position="70"/>
        <end position="90"/>
    </location>
</feature>
<dbReference type="InterPro" id="IPR000620">
    <property type="entry name" value="EamA_dom"/>
</dbReference>
<feature type="transmembrane region" description="Helical" evidence="6">
    <location>
        <begin position="158"/>
        <end position="178"/>
    </location>
</feature>